<feature type="domain" description="EamA" evidence="8">
    <location>
        <begin position="147"/>
        <end position="276"/>
    </location>
</feature>
<keyword evidence="4 7" id="KW-0812">Transmembrane</keyword>
<dbReference type="OrthoDB" id="9150437at2"/>
<keyword evidence="3" id="KW-1003">Cell membrane</keyword>
<evidence type="ECO:0000256" key="2">
    <source>
        <dbReference type="ARBA" id="ARBA00007362"/>
    </source>
</evidence>
<keyword evidence="5 7" id="KW-1133">Transmembrane helix</keyword>
<feature type="transmembrane region" description="Helical" evidence="7">
    <location>
        <begin position="149"/>
        <end position="168"/>
    </location>
</feature>
<keyword evidence="10" id="KW-1185">Reference proteome</keyword>
<gene>
    <name evidence="9" type="ORF">EPIR_3309</name>
</gene>
<feature type="transmembrane region" description="Helical" evidence="7">
    <location>
        <begin position="91"/>
        <end position="112"/>
    </location>
</feature>
<evidence type="ECO:0000313" key="9">
    <source>
        <dbReference type="EMBL" id="CCG88672.1"/>
    </source>
</evidence>
<feature type="transmembrane region" description="Helical" evidence="7">
    <location>
        <begin position="65"/>
        <end position="85"/>
    </location>
</feature>
<evidence type="ECO:0000256" key="4">
    <source>
        <dbReference type="ARBA" id="ARBA00022692"/>
    </source>
</evidence>
<comment type="similarity">
    <text evidence="2">Belongs to the EamA transporter family.</text>
</comment>
<organism evidence="9 10">
    <name type="scientific">Erwinia piriflorinigrans CFBP 5888</name>
    <dbReference type="NCBI Taxonomy" id="1161919"/>
    <lineage>
        <taxon>Bacteria</taxon>
        <taxon>Pseudomonadati</taxon>
        <taxon>Pseudomonadota</taxon>
        <taxon>Gammaproteobacteria</taxon>
        <taxon>Enterobacterales</taxon>
        <taxon>Erwiniaceae</taxon>
        <taxon>Erwinia</taxon>
    </lineage>
</organism>
<dbReference type="GO" id="GO:0016020">
    <property type="term" value="C:membrane"/>
    <property type="evidence" value="ECO:0007669"/>
    <property type="project" value="InterPro"/>
</dbReference>
<dbReference type="Proteomes" id="UP000018217">
    <property type="component" value="Unassembled WGS sequence"/>
</dbReference>
<evidence type="ECO:0000259" key="8">
    <source>
        <dbReference type="Pfam" id="PF00892"/>
    </source>
</evidence>
<name>V5ZCA6_9GAMM</name>
<dbReference type="EMBL" id="CAHS01000021">
    <property type="protein sequence ID" value="CCG88672.1"/>
    <property type="molecule type" value="Genomic_DNA"/>
</dbReference>
<evidence type="ECO:0000256" key="3">
    <source>
        <dbReference type="ARBA" id="ARBA00022475"/>
    </source>
</evidence>
<dbReference type="RefSeq" id="WP_023656428.1">
    <property type="nucleotide sequence ID" value="NZ_CAHS01000021.1"/>
</dbReference>
<feature type="transmembrane region" description="Helical" evidence="7">
    <location>
        <begin position="180"/>
        <end position="199"/>
    </location>
</feature>
<dbReference type="Pfam" id="PF00892">
    <property type="entry name" value="EamA"/>
    <property type="match status" value="2"/>
</dbReference>
<feature type="transmembrane region" description="Helical" evidence="7">
    <location>
        <begin position="237"/>
        <end position="254"/>
    </location>
</feature>
<accession>V5ZCA6</accession>
<evidence type="ECO:0000256" key="6">
    <source>
        <dbReference type="ARBA" id="ARBA00023136"/>
    </source>
</evidence>
<evidence type="ECO:0000313" key="10">
    <source>
        <dbReference type="Proteomes" id="UP000018217"/>
    </source>
</evidence>
<dbReference type="PANTHER" id="PTHR22911">
    <property type="entry name" value="ACYL-MALONYL CONDENSING ENZYME-RELATED"/>
    <property type="match status" value="1"/>
</dbReference>
<feature type="transmembrane region" description="Helical" evidence="7">
    <location>
        <begin position="205"/>
        <end position="225"/>
    </location>
</feature>
<dbReference type="STRING" id="1161919.EPIR_3309"/>
<feature type="transmembrane region" description="Helical" evidence="7">
    <location>
        <begin position="119"/>
        <end position="137"/>
    </location>
</feature>
<keyword evidence="6 7" id="KW-0472">Membrane</keyword>
<proteinExistence type="inferred from homology"/>
<dbReference type="InterPro" id="IPR037185">
    <property type="entry name" value="EmrE-like"/>
</dbReference>
<evidence type="ECO:0000256" key="1">
    <source>
        <dbReference type="ARBA" id="ARBA00004651"/>
    </source>
</evidence>
<dbReference type="AlphaFoldDB" id="V5ZCA6"/>
<sequence>MKNVKSFAFVHACTLLFGLSALIGNRADSGIMTLIFGRGVFAFLALAAIMLVFVRCSTRARLSDIGRLMLSGALLGLHWICFFNGVKQGGIAVGTLGFACFPAFVTLFEAIIVRQLPSATDGIIIILIISGLLVISHNSAGSAIFSPGLAWGIAAGFTNAIFIIFNRYVRTSATPLESSLWLCAGCTLFSLPGARGLFQSSFEDLGMLMILGIFCTALAFTLLIFGSRDSSAKSVSFIIALEPVYAILLAWILLAQPVNLSTGFGASLIVGAAILSTQFNKQA</sequence>
<evidence type="ECO:0000256" key="5">
    <source>
        <dbReference type="ARBA" id="ARBA00022989"/>
    </source>
</evidence>
<comment type="caution">
    <text evidence="9">The sequence shown here is derived from an EMBL/GenBank/DDBJ whole genome shotgun (WGS) entry which is preliminary data.</text>
</comment>
<reference evidence="9 10" key="1">
    <citation type="journal article" date="2013" name="Syst. Appl. Microbiol.">
        <title>Phylogenetic position and virulence apparatus of the pear flower necrosis pathogen Erwinia piriflorinigrans CFBP 5888T as assessed by comparative genomics.</title>
        <authorList>
            <person name="Smits T.H."/>
            <person name="Rezzonico F."/>
            <person name="Lopez M.M."/>
            <person name="Blom J."/>
            <person name="Goesmann A."/>
            <person name="Frey J.E."/>
            <person name="Duffy B."/>
        </authorList>
    </citation>
    <scope>NUCLEOTIDE SEQUENCE [LARGE SCALE GENOMIC DNA]</scope>
    <source>
        <strain evidence="10">CFBP5888</strain>
    </source>
</reference>
<protein>
    <submittedName>
        <fullName evidence="9">Putative transporter ydeD</fullName>
    </submittedName>
</protein>
<feature type="transmembrane region" description="Helical" evidence="7">
    <location>
        <begin position="31"/>
        <end position="53"/>
    </location>
</feature>
<dbReference type="SUPFAM" id="SSF103481">
    <property type="entry name" value="Multidrug resistance efflux transporter EmrE"/>
    <property type="match status" value="2"/>
</dbReference>
<feature type="domain" description="EamA" evidence="8">
    <location>
        <begin position="12"/>
        <end position="136"/>
    </location>
</feature>
<comment type="subcellular location">
    <subcellularLocation>
        <location evidence="1">Cell membrane</location>
        <topology evidence="1">Multi-pass membrane protein</topology>
    </subcellularLocation>
</comment>
<feature type="transmembrane region" description="Helical" evidence="7">
    <location>
        <begin position="260"/>
        <end position="279"/>
    </location>
</feature>
<dbReference type="InterPro" id="IPR000620">
    <property type="entry name" value="EamA_dom"/>
</dbReference>
<evidence type="ECO:0000256" key="7">
    <source>
        <dbReference type="SAM" id="Phobius"/>
    </source>
</evidence>